<evidence type="ECO:0000256" key="1">
    <source>
        <dbReference type="SAM" id="Coils"/>
    </source>
</evidence>
<keyword evidence="1" id="KW-0175">Coiled coil</keyword>
<reference evidence="5" key="1">
    <citation type="journal article" date="2014" name="Soil Biol. Biochem.">
        <title>Structure and function of bacterial communities in ageing soils: Insights from the Mendocino ecological staircase.</title>
        <authorList>
            <person name="Uroz S."/>
            <person name="Tech J.J."/>
            <person name="Sawaya N.A."/>
            <person name="Frey-Klett P."/>
            <person name="Leveau J.H.J."/>
        </authorList>
    </citation>
    <scope>NUCLEOTIDE SEQUENCE [LARGE SCALE GENOMIC DNA]</scope>
    <source>
        <strain evidence="5">Cal35</strain>
    </source>
</reference>
<evidence type="ECO:0000259" key="3">
    <source>
        <dbReference type="Pfam" id="PF18834"/>
    </source>
</evidence>
<gene>
    <name evidence="4" type="ORF">LT85_1036</name>
</gene>
<dbReference type="Proteomes" id="UP000030302">
    <property type="component" value="Chromosome"/>
</dbReference>
<evidence type="ECO:0000313" key="5">
    <source>
        <dbReference type="Proteomes" id="UP000030302"/>
    </source>
</evidence>
<evidence type="ECO:0000256" key="2">
    <source>
        <dbReference type="SAM" id="MobiDB-lite"/>
    </source>
</evidence>
<feature type="domain" description="Large polyvalent protein associated" evidence="3">
    <location>
        <begin position="60"/>
        <end position="151"/>
    </location>
</feature>
<keyword evidence="5" id="KW-1185">Reference proteome</keyword>
<dbReference type="Gene3D" id="3.40.630.30">
    <property type="match status" value="1"/>
</dbReference>
<dbReference type="InterPro" id="IPR040738">
    <property type="entry name" value="LPD22"/>
</dbReference>
<protein>
    <submittedName>
        <fullName evidence="4">Phage protein</fullName>
    </submittedName>
</protein>
<dbReference type="HOGENOM" id="CLU_233072_0_0_4"/>
<dbReference type="EMBL" id="CP009962">
    <property type="protein sequence ID" value="AIY40194.1"/>
    <property type="molecule type" value="Genomic_DNA"/>
</dbReference>
<name>A0A0A1F935_9BURK</name>
<dbReference type="SUPFAM" id="SSF55729">
    <property type="entry name" value="Acyl-CoA N-acyltransferases (Nat)"/>
    <property type="match status" value="1"/>
</dbReference>
<dbReference type="Pfam" id="PF18834">
    <property type="entry name" value="LPD22"/>
    <property type="match status" value="1"/>
</dbReference>
<feature type="compositionally biased region" description="Low complexity" evidence="2">
    <location>
        <begin position="15"/>
        <end position="39"/>
    </location>
</feature>
<accession>A0A0A1F935</accession>
<sequence length="2002" mass="217425">MADTDFESFLQQSQAPAQPGAAPAAPAIAAPAPATAAKADPFESFLASQKQQTDAQTLQQAQAVAVTNSTASSDTAARAAKIAPQVNAPQAAIETDLPRYEAQAKAQDNAAVMAQSPQMAKWAVANPDAARVAQDDLGKMSTMETLLGAASDSGANFVKQLGNSFNSAAMGINRLVGYTITASDMAQGTNTAAWWNQHMIAPLEQAQPAFAEAPGLPFGAKAAGVLGNLTGMLSQITLTGGGGAVAGPAAEAASVAGRVGQAVGHGAKAMAFPALTAAVNTGHDVYAQTGDIGKAIEASQMQYATSTLGGIVPLGMAGNLAARVASGFISGAATGEVSRQAMNLVLPQKQEFDPEQMLLSGLSGAVLGGAMGPRAGDTGMHEAVRQVYQDAVQAETAEQGGQKMEQLGQLAGGMKLREADPAAFKQFVQQISENSSLQDVYVDGRTFADALQQSKVDVNEMPGMADQLEEAARTGGDVQIPVSDYLTHIAGTDLEPQLLPNLKAEAGGVTYAEGQQYYADTANGMQDKANEIVAQKQTSLDTQTDVNSIGDKLFEQMKATGRFPDDVSRASVVPVQEFYRTMADRMGVKPSELYEQYPLTIKGEDIGGQSLRQSEPPASLDDLTKQFSDAGLNASISEKNGIITLSKIIVPEGERGEGKGTAAMQALVDYADRTGQHVTLSPSADFGGNKKQLTDFYKRFGFVENKGKNRAFSTSESMYREAPGKVLHQASRGAFDPDTNTVALLKDADLSTFLHESSHFYLSTLGDLAGREGAPQELKDDMHTALTWMGGKDLTDWQGRTLEQQRDMHEKFAKGFETYLMEGKAPTTALQSLFSRFRSWMLNVYQSVRNLGTDLSPEVRGVFDRLLASRDAIQQSERARGYFPLDLSQSGATDKQMADYANLGDQATQSAINEMQARSLKDMQWASNAKNKALKALQRQHNDARREIQEQVMKELQAEPINRAREFLKTGETVDPQTGEKIKTEKGFKLNTDMAKELAPDANLRGLTSKDGMPPDMVADMFGFRNGAELVRNLAEGADMKELVARLTDQRMLEQHGELVDPQSVEMAANEAVHNEARAKFIATGLKLLTKSPVPSREITRAATEVANNSIAAKKVGDLNPRMYEVAEAKANKEAISQAAKDPAAAVKAQRDALLNNRLAKAATDAVAEIKKIVASQKKFDKDSIRNNFDPDILNQIDALRERFDFRQNPPEGPTKAETSLETWIQSQQALGYSPLVNADMLDQSLRMHYKDMTVEQIRGFNDTIRSLETVARERKQITIDGKHVALDAVVSDLVDKMQQRGDKFTLKDIVEPPRAGVDSLYQVGLSKAAAFIRGAAVELKPQQFKANQFDMHEILGPFSKSIFERVFDANYRKVDMLKGLSDQFRAAVKGELGNDWQDSLHDLVPNSTLLDADLTKSAGTPVYRRLTRGDMLGIARHVGNESNFDKLTKGMEWDPKDVWSFLHDNMIDKDWRATQITWDAFEKHWPDMVEMNKRLGNTSPDQIESRPFQTNFGDMRGGYAPIDYDPVRSRLAVKKSDSSAIDPSEGLFKGNYFRADTTTNGSLNSRTASYYDRLNLDYHSIERRLHDTVHDLAYREALLDTHKILANKDFRRQFQLSFGPEQYKSMQEWIGNIANSQNSDGQMSKLQSIMASSRRAIVANGIALRVSTVLKHGGSAGFKTAGYFSGGGEKYLAGRMAAMATNHAGEVASAVLKFPEIRARLMQQDRDYRQTASSLFEPESMHSKAERFGHSAVAWADQLTAVPTAWAAYDRAITEGIPVNRGGTGKPMSDEDAVKYASQIVREAHGSNIESSRSLLMQNKNEAVKAMTTLYGFMNNTLGQNMDMADKFKTAGFSKPEVLSRYLMAMIVPALWAGVLARPNKEEGWAHWAAGAITGEYAGMVPMVRNAWSAVEGYNSAGEPAYMSVLGTIAKPIMDIKKALTGGEVKAPIKDAGNAIGLIAPGGGQLGTTAQYLSDIFSGKEQPENAEDWARGVLLGQHKQR</sequence>
<organism evidence="4 5">
    <name type="scientific">Collimonas arenae</name>
    <dbReference type="NCBI Taxonomy" id="279058"/>
    <lineage>
        <taxon>Bacteria</taxon>
        <taxon>Pseudomonadati</taxon>
        <taxon>Pseudomonadota</taxon>
        <taxon>Betaproteobacteria</taxon>
        <taxon>Burkholderiales</taxon>
        <taxon>Oxalobacteraceae</taxon>
        <taxon>Collimonas</taxon>
    </lineage>
</organism>
<proteinExistence type="predicted"/>
<dbReference type="STRING" id="279058.LT85_1036"/>
<dbReference type="KEGG" id="care:LT85_1036"/>
<evidence type="ECO:0000313" key="4">
    <source>
        <dbReference type="EMBL" id="AIY40194.1"/>
    </source>
</evidence>
<feature type="coiled-coil region" evidence="1">
    <location>
        <begin position="927"/>
        <end position="954"/>
    </location>
</feature>
<feature type="region of interest" description="Disordered" evidence="2">
    <location>
        <begin position="1"/>
        <end position="50"/>
    </location>
</feature>
<dbReference type="InterPro" id="IPR016181">
    <property type="entry name" value="Acyl_CoA_acyltransferase"/>
</dbReference>